<evidence type="ECO:0000313" key="4">
    <source>
        <dbReference type="Proteomes" id="UP000319383"/>
    </source>
</evidence>
<protein>
    <recommendedName>
        <fullName evidence="2">GYF domain-containing protein</fullName>
    </recommendedName>
</protein>
<feature type="compositionally biased region" description="Polar residues" evidence="1">
    <location>
        <begin position="70"/>
        <end position="84"/>
    </location>
</feature>
<evidence type="ECO:0000259" key="2">
    <source>
        <dbReference type="Pfam" id="PF14237"/>
    </source>
</evidence>
<reference evidence="3 4" key="1">
    <citation type="submission" date="2019-02" db="EMBL/GenBank/DDBJ databases">
        <title>Deep-cultivation of Planctomycetes and their phenomic and genomic characterization uncovers novel biology.</title>
        <authorList>
            <person name="Wiegand S."/>
            <person name="Jogler M."/>
            <person name="Boedeker C."/>
            <person name="Pinto D."/>
            <person name="Vollmers J."/>
            <person name="Rivas-Marin E."/>
            <person name="Kohn T."/>
            <person name="Peeters S.H."/>
            <person name="Heuer A."/>
            <person name="Rast P."/>
            <person name="Oberbeckmann S."/>
            <person name="Bunk B."/>
            <person name="Jeske O."/>
            <person name="Meyerdierks A."/>
            <person name="Storesund J.E."/>
            <person name="Kallscheuer N."/>
            <person name="Luecker S."/>
            <person name="Lage O.M."/>
            <person name="Pohl T."/>
            <person name="Merkel B.J."/>
            <person name="Hornburger P."/>
            <person name="Mueller R.-W."/>
            <person name="Bruemmer F."/>
            <person name="Labrenz M."/>
            <person name="Spormann A.M."/>
            <person name="Op den Camp H."/>
            <person name="Overmann J."/>
            <person name="Amann R."/>
            <person name="Jetten M.S.M."/>
            <person name="Mascher T."/>
            <person name="Medema M.H."/>
            <person name="Devos D.P."/>
            <person name="Kaster A.-K."/>
            <person name="Ovreas L."/>
            <person name="Rohde M."/>
            <person name="Galperin M.Y."/>
            <person name="Jogler C."/>
        </authorList>
    </citation>
    <scope>NUCLEOTIDE SEQUENCE [LARGE SCALE GENOMIC DNA]</scope>
    <source>
        <strain evidence="3 4">Mal52</strain>
    </source>
</reference>
<feature type="domain" description="GYF" evidence="2">
    <location>
        <begin position="5"/>
        <end position="54"/>
    </location>
</feature>
<dbReference type="RefSeq" id="WP_145376878.1">
    <property type="nucleotide sequence ID" value="NZ_CP036276.1"/>
</dbReference>
<organism evidence="3 4">
    <name type="scientific">Symmachiella dynata</name>
    <dbReference type="NCBI Taxonomy" id="2527995"/>
    <lineage>
        <taxon>Bacteria</taxon>
        <taxon>Pseudomonadati</taxon>
        <taxon>Planctomycetota</taxon>
        <taxon>Planctomycetia</taxon>
        <taxon>Planctomycetales</taxon>
        <taxon>Planctomycetaceae</taxon>
        <taxon>Symmachiella</taxon>
    </lineage>
</organism>
<evidence type="ECO:0000256" key="1">
    <source>
        <dbReference type="SAM" id="MobiDB-lite"/>
    </source>
</evidence>
<name>A0A517ZPX9_9PLAN</name>
<dbReference type="InterPro" id="IPR025640">
    <property type="entry name" value="GYF_2"/>
</dbReference>
<proteinExistence type="predicted"/>
<dbReference type="KEGG" id="sdyn:Mal52_30170"/>
<accession>A0A517ZPX9</accession>
<feature type="region of interest" description="Disordered" evidence="1">
    <location>
        <begin position="48"/>
        <end position="84"/>
    </location>
</feature>
<gene>
    <name evidence="3" type="ORF">Mal52_30170</name>
</gene>
<keyword evidence="4" id="KW-1185">Reference proteome</keyword>
<sequence>MAFEWYFQNNGKESGPVSPKTLLQLARDGYLNPDDFVRRNDMEKWQPARKVKGLTFPDGQPGVDADSGHTKNSLPERSNSQKSAVRQLVESAVTESGKSVQLFDDGTWHLVATPVLEKDSDEKSTSIAVVSSNRPQSTLENSFRQIRWGYSEREVRDSEASEPIHEHSGALFYEGRIADFPCRIIYVFAREICVRAKYSILEEHSNENLYLDDYFKLKELLLKKYGRPVTSSGQHSDFVWLDSLFQDDESDWGRAVAAGHLALQSQWETEDTCIDLVLHGDNFEISLAVEYWSKEMGHLEEEEKHEQHLGDL</sequence>
<dbReference type="EMBL" id="CP036276">
    <property type="protein sequence ID" value="QDU44534.1"/>
    <property type="molecule type" value="Genomic_DNA"/>
</dbReference>
<dbReference type="Pfam" id="PF14237">
    <property type="entry name" value="GYF_2"/>
    <property type="match status" value="1"/>
</dbReference>
<dbReference type="Proteomes" id="UP000319383">
    <property type="component" value="Chromosome"/>
</dbReference>
<evidence type="ECO:0000313" key="3">
    <source>
        <dbReference type="EMBL" id="QDU44534.1"/>
    </source>
</evidence>
<dbReference type="AlphaFoldDB" id="A0A517ZPX9"/>